<dbReference type="RefSeq" id="WP_212528638.1">
    <property type="nucleotide sequence ID" value="NZ_JAGSOG010000048.1"/>
</dbReference>
<proteinExistence type="predicted"/>
<sequence>MRFLLDLADPEAEPQIAARLGLPSRFGGPASARGGGGASLLTAMFGADREAARRVFAAPDTPRSILRWLLELDDPDANYLVYQADVPDAVRRDILLGVPYGPGAAEPGFRVPVSSDLHPERDLKDYHYRSFRRRARLPYHEGYDDAADVEQRGIISTLYEAGKARQLKKCKRAAAALSGPEWSVVAAADRAEPMPGYARWALCVQVGCPEELRRQLGGYDPHFTARMSMAGFLLDGSAAYACAARPPGRVLAVLECVARAAPQRAADAAAALRPLVEQELGDNLEAWAVLARLLPGFAGSLPELIVTSGAIAAGSG</sequence>
<gene>
    <name evidence="1" type="ORF">KDL01_12625</name>
</gene>
<name>A0A941IT94_9ACTN</name>
<reference evidence="1" key="1">
    <citation type="submission" date="2021-04" db="EMBL/GenBank/DDBJ databases">
        <title>Genome based classification of Actinospica acidithermotolerans sp. nov., an actinobacterium isolated from an Indonesian hot spring.</title>
        <authorList>
            <person name="Kusuma A.B."/>
            <person name="Putra K.E."/>
            <person name="Nafisah S."/>
            <person name="Loh J."/>
            <person name="Nouioui I."/>
            <person name="Goodfellow M."/>
        </authorList>
    </citation>
    <scope>NUCLEOTIDE SEQUENCE</scope>
    <source>
        <strain evidence="1">CSCA 57</strain>
    </source>
</reference>
<organism evidence="1 2">
    <name type="scientific">Actinospica durhamensis</name>
    <dbReference type="NCBI Taxonomy" id="1508375"/>
    <lineage>
        <taxon>Bacteria</taxon>
        <taxon>Bacillati</taxon>
        <taxon>Actinomycetota</taxon>
        <taxon>Actinomycetes</taxon>
        <taxon>Catenulisporales</taxon>
        <taxon>Actinospicaceae</taxon>
        <taxon>Actinospica</taxon>
    </lineage>
</organism>
<protein>
    <submittedName>
        <fullName evidence="1">Uncharacterized protein</fullName>
    </submittedName>
</protein>
<accession>A0A941IT94</accession>
<dbReference type="EMBL" id="JAGSOG010000048">
    <property type="protein sequence ID" value="MBR7834116.1"/>
    <property type="molecule type" value="Genomic_DNA"/>
</dbReference>
<evidence type="ECO:0000313" key="1">
    <source>
        <dbReference type="EMBL" id="MBR7834116.1"/>
    </source>
</evidence>
<keyword evidence="2" id="KW-1185">Reference proteome</keyword>
<dbReference type="AlphaFoldDB" id="A0A941IT94"/>
<comment type="caution">
    <text evidence="1">The sequence shown here is derived from an EMBL/GenBank/DDBJ whole genome shotgun (WGS) entry which is preliminary data.</text>
</comment>
<dbReference type="Proteomes" id="UP000675781">
    <property type="component" value="Unassembled WGS sequence"/>
</dbReference>
<evidence type="ECO:0000313" key="2">
    <source>
        <dbReference type="Proteomes" id="UP000675781"/>
    </source>
</evidence>